<evidence type="ECO:0000313" key="1">
    <source>
        <dbReference type="EMBL" id="JAD20121.1"/>
    </source>
</evidence>
<dbReference type="AlphaFoldDB" id="A0A0A8Y1W7"/>
<reference evidence="1" key="2">
    <citation type="journal article" date="2015" name="Data Brief">
        <title>Shoot transcriptome of the giant reed, Arundo donax.</title>
        <authorList>
            <person name="Barrero R.A."/>
            <person name="Guerrero F.D."/>
            <person name="Moolhuijzen P."/>
            <person name="Goolsby J.A."/>
            <person name="Tidwell J."/>
            <person name="Bellgard S.E."/>
            <person name="Bellgard M.I."/>
        </authorList>
    </citation>
    <scope>NUCLEOTIDE SEQUENCE</scope>
    <source>
        <tissue evidence="1">Shoot tissue taken approximately 20 cm above the soil surface</tissue>
    </source>
</reference>
<dbReference type="EMBL" id="GBRH01277774">
    <property type="protein sequence ID" value="JAD20121.1"/>
    <property type="molecule type" value="Transcribed_RNA"/>
</dbReference>
<organism evidence="1">
    <name type="scientific">Arundo donax</name>
    <name type="common">Giant reed</name>
    <name type="synonym">Donax arundinaceus</name>
    <dbReference type="NCBI Taxonomy" id="35708"/>
    <lineage>
        <taxon>Eukaryota</taxon>
        <taxon>Viridiplantae</taxon>
        <taxon>Streptophyta</taxon>
        <taxon>Embryophyta</taxon>
        <taxon>Tracheophyta</taxon>
        <taxon>Spermatophyta</taxon>
        <taxon>Magnoliopsida</taxon>
        <taxon>Liliopsida</taxon>
        <taxon>Poales</taxon>
        <taxon>Poaceae</taxon>
        <taxon>PACMAD clade</taxon>
        <taxon>Arundinoideae</taxon>
        <taxon>Arundineae</taxon>
        <taxon>Arundo</taxon>
    </lineage>
</organism>
<proteinExistence type="predicted"/>
<accession>A0A0A8Y1W7</accession>
<protein>
    <submittedName>
        <fullName evidence="1">Uncharacterized protein</fullName>
    </submittedName>
</protein>
<name>A0A0A8Y1W7_ARUDO</name>
<reference evidence="1" key="1">
    <citation type="submission" date="2014-09" db="EMBL/GenBank/DDBJ databases">
        <authorList>
            <person name="Magalhaes I.L.F."/>
            <person name="Oliveira U."/>
            <person name="Santos F.R."/>
            <person name="Vidigal T.H.D.A."/>
            <person name="Brescovit A.D."/>
            <person name="Santos A.J."/>
        </authorList>
    </citation>
    <scope>NUCLEOTIDE SEQUENCE</scope>
    <source>
        <tissue evidence="1">Shoot tissue taken approximately 20 cm above the soil surface</tissue>
    </source>
</reference>
<sequence length="17" mass="1989">MLIYSQISKLSMLTVYV</sequence>